<gene>
    <name evidence="1" type="ORF">VP01_1713g2</name>
</gene>
<name>A0A0L6VFF3_9BASI</name>
<comment type="caution">
    <text evidence="1">The sequence shown here is derived from an EMBL/GenBank/DDBJ whole genome shotgun (WGS) entry which is preliminary data.</text>
</comment>
<evidence type="ECO:0000313" key="1">
    <source>
        <dbReference type="EMBL" id="KNZ59516.1"/>
    </source>
</evidence>
<dbReference type="OrthoDB" id="10617774at2759"/>
<dbReference type="VEuPathDB" id="FungiDB:VP01_1713g2"/>
<dbReference type="EMBL" id="LAVV01006519">
    <property type="protein sequence ID" value="KNZ59516.1"/>
    <property type="molecule type" value="Genomic_DNA"/>
</dbReference>
<protein>
    <submittedName>
        <fullName evidence="1">Uncharacterized protein</fullName>
    </submittedName>
</protein>
<dbReference type="Proteomes" id="UP000037035">
    <property type="component" value="Unassembled WGS sequence"/>
</dbReference>
<evidence type="ECO:0000313" key="2">
    <source>
        <dbReference type="Proteomes" id="UP000037035"/>
    </source>
</evidence>
<reference evidence="1 2" key="1">
    <citation type="submission" date="2015-08" db="EMBL/GenBank/DDBJ databases">
        <title>Next Generation Sequencing and Analysis of the Genome of Puccinia sorghi L Schw, the Causal Agent of Maize Common Rust.</title>
        <authorList>
            <person name="Rochi L."/>
            <person name="Burguener G."/>
            <person name="Darino M."/>
            <person name="Turjanski A."/>
            <person name="Kreff E."/>
            <person name="Dieguez M.J."/>
            <person name="Sacco F."/>
        </authorList>
    </citation>
    <scope>NUCLEOTIDE SEQUENCE [LARGE SCALE GENOMIC DNA]</scope>
    <source>
        <strain evidence="1 2">RO10H11247</strain>
    </source>
</reference>
<accession>A0A0L6VFF3</accession>
<proteinExistence type="predicted"/>
<dbReference type="AlphaFoldDB" id="A0A0L6VFF3"/>
<keyword evidence="2" id="KW-1185">Reference proteome</keyword>
<sequence length="322" mass="35699">MAVFKEDGLMPKGASLSEAPWSLSSKIKKVVGNSRGVGSYTHTLWFILTNTGSLTTPQLYSTLRISLRHHPETLTGIRDIAMVKSRLQTATSLTRNLNGGGDTLTPSSTPINVRDHWPFMMTLSPSDQNGPPATPPTNWNRKMLNPHSIDLALSESWVVFKTDSIESEEDLSTPAEKWVKTLNSIGKELDGLGAQSDCTLVRKLKTILIQDQNRAKLAIKKFEKQTKLRHSQIINSLILAGEAADFHRTFQLAQGRVKGGDDNLPSADPIGISQEKEAWKHIKANNSYKVPLRIRTHGSSNEPETQEKCNLLLLLIITMAMR</sequence>
<organism evidence="1 2">
    <name type="scientific">Puccinia sorghi</name>
    <dbReference type="NCBI Taxonomy" id="27349"/>
    <lineage>
        <taxon>Eukaryota</taxon>
        <taxon>Fungi</taxon>
        <taxon>Dikarya</taxon>
        <taxon>Basidiomycota</taxon>
        <taxon>Pucciniomycotina</taxon>
        <taxon>Pucciniomycetes</taxon>
        <taxon>Pucciniales</taxon>
        <taxon>Pucciniaceae</taxon>
        <taxon>Puccinia</taxon>
    </lineage>
</organism>
<dbReference type="STRING" id="27349.A0A0L6VFF3"/>